<evidence type="ECO:0008006" key="4">
    <source>
        <dbReference type="Google" id="ProtNLM"/>
    </source>
</evidence>
<evidence type="ECO:0000313" key="3">
    <source>
        <dbReference type="Proteomes" id="UP001162734"/>
    </source>
</evidence>
<proteinExistence type="predicted"/>
<reference evidence="3" key="1">
    <citation type="journal article" date="2022" name="Int. J. Syst. Evol. Microbiol.">
        <title>Anaeromyxobacter oryzae sp. nov., Anaeromyxobacter diazotrophicus sp. nov. and Anaeromyxobacter paludicola sp. nov., isolated from paddy soils.</title>
        <authorList>
            <person name="Itoh H."/>
            <person name="Xu Z."/>
            <person name="Mise K."/>
            <person name="Masuda Y."/>
            <person name="Ushijima N."/>
            <person name="Hayakawa C."/>
            <person name="Shiratori Y."/>
            <person name="Senoo K."/>
        </authorList>
    </citation>
    <scope>NUCLEOTIDE SEQUENCE [LARGE SCALE GENOMIC DNA]</scope>
    <source>
        <strain evidence="3">Red630</strain>
    </source>
</reference>
<evidence type="ECO:0000256" key="1">
    <source>
        <dbReference type="SAM" id="SignalP"/>
    </source>
</evidence>
<dbReference type="EMBL" id="AP025592">
    <property type="protein sequence ID" value="BDG09007.1"/>
    <property type="molecule type" value="Genomic_DNA"/>
</dbReference>
<accession>A0ABN6NAN4</accession>
<feature type="chain" id="PRO_5045155017" description="Lipoprotein" evidence="1">
    <location>
        <begin position="24"/>
        <end position="248"/>
    </location>
</feature>
<gene>
    <name evidence="2" type="ORF">AMPC_21200</name>
</gene>
<protein>
    <recommendedName>
        <fullName evidence="4">Lipoprotein</fullName>
    </recommendedName>
</protein>
<organism evidence="2 3">
    <name type="scientific">Anaeromyxobacter paludicola</name>
    <dbReference type="NCBI Taxonomy" id="2918171"/>
    <lineage>
        <taxon>Bacteria</taxon>
        <taxon>Pseudomonadati</taxon>
        <taxon>Myxococcota</taxon>
        <taxon>Myxococcia</taxon>
        <taxon>Myxococcales</taxon>
        <taxon>Cystobacterineae</taxon>
        <taxon>Anaeromyxobacteraceae</taxon>
        <taxon>Anaeromyxobacter</taxon>
    </lineage>
</organism>
<dbReference type="Proteomes" id="UP001162734">
    <property type="component" value="Chromosome"/>
</dbReference>
<evidence type="ECO:0000313" key="2">
    <source>
        <dbReference type="EMBL" id="BDG09007.1"/>
    </source>
</evidence>
<keyword evidence="1" id="KW-0732">Signal</keyword>
<sequence length="248" mass="25889">MKTTALLAASLVVLAGCSSSASYGDVTFYWNFRDASGTQHGDFGRTNTGCSDAVVDEVDVTFAGHVFQVQDASGNPSCEAGSQRVPGITVSNFRAGTYDFTIRGYRSGALVYEQTGTIGVHGGPDNSRDVTLDALSPQSIPIYYTLDGVQRCVAADGTPITGINYAIYDANNVQVDATAATGVACDPNSFGLLTRDLPLGNYTLGHLQAVTLVGGAPQSVYEVCEQPLSHLGVALDFNLLPSASGCVR</sequence>
<dbReference type="RefSeq" id="WP_248340580.1">
    <property type="nucleotide sequence ID" value="NZ_AP025592.1"/>
</dbReference>
<feature type="signal peptide" evidence="1">
    <location>
        <begin position="1"/>
        <end position="23"/>
    </location>
</feature>
<keyword evidence="3" id="KW-1185">Reference proteome</keyword>
<name>A0ABN6NAN4_9BACT</name>
<dbReference type="PROSITE" id="PS51257">
    <property type="entry name" value="PROKAR_LIPOPROTEIN"/>
    <property type="match status" value="1"/>
</dbReference>